<evidence type="ECO:0000256" key="2">
    <source>
        <dbReference type="SAM" id="Coils"/>
    </source>
</evidence>
<protein>
    <recommendedName>
        <fullName evidence="8">RhoGAP-domain-containing protein</fullName>
    </recommendedName>
</protein>
<dbReference type="OrthoDB" id="185175at2759"/>
<dbReference type="InterPro" id="IPR001849">
    <property type="entry name" value="PH_domain"/>
</dbReference>
<feature type="region of interest" description="Disordered" evidence="3">
    <location>
        <begin position="168"/>
        <end position="231"/>
    </location>
</feature>
<accession>A0A5M8Q4E1</accession>
<feature type="compositionally biased region" description="Low complexity" evidence="3">
    <location>
        <begin position="207"/>
        <end position="227"/>
    </location>
</feature>
<dbReference type="GO" id="GO:0005938">
    <property type="term" value="C:cell cortex"/>
    <property type="evidence" value="ECO:0007669"/>
    <property type="project" value="UniProtKB-ARBA"/>
</dbReference>
<feature type="compositionally biased region" description="Low complexity" evidence="3">
    <location>
        <begin position="63"/>
        <end position="75"/>
    </location>
</feature>
<gene>
    <name evidence="6" type="ORF">FRX48_00658</name>
</gene>
<dbReference type="Pfam" id="PF00169">
    <property type="entry name" value="PH"/>
    <property type="match status" value="1"/>
</dbReference>
<feature type="compositionally biased region" description="Polar residues" evidence="3">
    <location>
        <begin position="742"/>
        <end position="751"/>
    </location>
</feature>
<evidence type="ECO:0000313" key="7">
    <source>
        <dbReference type="Proteomes" id="UP000324767"/>
    </source>
</evidence>
<feature type="compositionally biased region" description="Polar residues" evidence="3">
    <location>
        <begin position="1149"/>
        <end position="1172"/>
    </location>
</feature>
<dbReference type="InterPro" id="IPR008936">
    <property type="entry name" value="Rho_GTPase_activation_prot"/>
</dbReference>
<feature type="compositionally biased region" description="Low complexity" evidence="3">
    <location>
        <begin position="1000"/>
        <end position="1011"/>
    </location>
</feature>
<dbReference type="SUPFAM" id="SSF48350">
    <property type="entry name" value="GTPase activation domain, GAP"/>
    <property type="match status" value="1"/>
</dbReference>
<feature type="region of interest" description="Disordered" evidence="3">
    <location>
        <begin position="1126"/>
        <end position="1220"/>
    </location>
</feature>
<dbReference type="Pfam" id="PF00620">
    <property type="entry name" value="RhoGAP"/>
    <property type="match status" value="1"/>
</dbReference>
<feature type="region of interest" description="Disordered" evidence="3">
    <location>
        <begin position="1067"/>
        <end position="1109"/>
    </location>
</feature>
<evidence type="ECO:0000256" key="1">
    <source>
        <dbReference type="ARBA" id="ARBA00022468"/>
    </source>
</evidence>
<dbReference type="InterPro" id="IPR011993">
    <property type="entry name" value="PH-like_dom_sf"/>
</dbReference>
<dbReference type="SMART" id="SM00233">
    <property type="entry name" value="PH"/>
    <property type="match status" value="1"/>
</dbReference>
<feature type="domain" description="Rho-GAP" evidence="5">
    <location>
        <begin position="1240"/>
        <end position="1454"/>
    </location>
</feature>
<feature type="region of interest" description="Disordered" evidence="3">
    <location>
        <begin position="319"/>
        <end position="346"/>
    </location>
</feature>
<feature type="compositionally biased region" description="Polar residues" evidence="3">
    <location>
        <begin position="168"/>
        <end position="198"/>
    </location>
</feature>
<feature type="coiled-coil region" evidence="2">
    <location>
        <begin position="282"/>
        <end position="313"/>
    </location>
</feature>
<dbReference type="InterPro" id="IPR000198">
    <property type="entry name" value="RhoGAP_dom"/>
</dbReference>
<evidence type="ECO:0000259" key="5">
    <source>
        <dbReference type="PROSITE" id="PS50238"/>
    </source>
</evidence>
<dbReference type="GO" id="GO:0005096">
    <property type="term" value="F:GTPase activator activity"/>
    <property type="evidence" value="ECO:0007669"/>
    <property type="project" value="UniProtKB-KW"/>
</dbReference>
<reference evidence="6 7" key="1">
    <citation type="submission" date="2019-09" db="EMBL/GenBank/DDBJ databases">
        <title>The hologenome of the rock-dwelling lichen Lasallia pustulata.</title>
        <authorList>
            <person name="Greshake Tzovaras B."/>
            <person name="Segers F."/>
            <person name="Bicker A."/>
            <person name="Dal Grande F."/>
            <person name="Otte J."/>
            <person name="Hankeln T."/>
            <person name="Schmitt I."/>
            <person name="Ebersberger I."/>
        </authorList>
    </citation>
    <scope>NUCLEOTIDE SEQUENCE [LARGE SCALE GENOMIC DNA]</scope>
    <source>
        <strain evidence="6">A1-1</strain>
    </source>
</reference>
<feature type="compositionally biased region" description="Polar residues" evidence="3">
    <location>
        <begin position="1209"/>
        <end position="1220"/>
    </location>
</feature>
<dbReference type="PROSITE" id="PS50003">
    <property type="entry name" value="PH_DOMAIN"/>
    <property type="match status" value="1"/>
</dbReference>
<feature type="region of interest" description="Disordered" evidence="3">
    <location>
        <begin position="653"/>
        <end position="774"/>
    </location>
</feature>
<dbReference type="Gene3D" id="1.10.555.10">
    <property type="entry name" value="Rho GTPase activation protein"/>
    <property type="match status" value="1"/>
</dbReference>
<dbReference type="InterPro" id="IPR050729">
    <property type="entry name" value="Rho-GAP"/>
</dbReference>
<proteinExistence type="predicted"/>
<feature type="compositionally biased region" description="Basic and acidic residues" evidence="3">
    <location>
        <begin position="551"/>
        <end position="587"/>
    </location>
</feature>
<evidence type="ECO:0000313" key="6">
    <source>
        <dbReference type="EMBL" id="KAA6415939.1"/>
    </source>
</evidence>
<dbReference type="Proteomes" id="UP000324767">
    <property type="component" value="Unassembled WGS sequence"/>
</dbReference>
<dbReference type="GO" id="GO:0007165">
    <property type="term" value="P:signal transduction"/>
    <property type="evidence" value="ECO:0007669"/>
    <property type="project" value="InterPro"/>
</dbReference>
<feature type="compositionally biased region" description="Basic residues" evidence="3">
    <location>
        <begin position="519"/>
        <end position="529"/>
    </location>
</feature>
<dbReference type="CDD" id="cd13277">
    <property type="entry name" value="PH_Bem3"/>
    <property type="match status" value="1"/>
</dbReference>
<name>A0A5M8Q4E1_9LECA</name>
<feature type="compositionally biased region" description="Basic and acidic residues" evidence="3">
    <location>
        <begin position="319"/>
        <end position="336"/>
    </location>
</feature>
<dbReference type="CDD" id="cd06093">
    <property type="entry name" value="PX_domain"/>
    <property type="match status" value="1"/>
</dbReference>
<feature type="compositionally biased region" description="Polar residues" evidence="3">
    <location>
        <begin position="437"/>
        <end position="473"/>
    </location>
</feature>
<dbReference type="EMBL" id="VXIT01000001">
    <property type="protein sequence ID" value="KAA6415939.1"/>
    <property type="molecule type" value="Genomic_DNA"/>
</dbReference>
<dbReference type="PANTHER" id="PTHR23176">
    <property type="entry name" value="RHO/RAC/CDC GTPASE-ACTIVATING PROTEIN"/>
    <property type="match status" value="1"/>
</dbReference>
<dbReference type="PROSITE" id="PS50238">
    <property type="entry name" value="RHOGAP"/>
    <property type="match status" value="1"/>
</dbReference>
<evidence type="ECO:0000259" key="4">
    <source>
        <dbReference type="PROSITE" id="PS50003"/>
    </source>
</evidence>
<sequence length="1569" mass="170988">MSLSEAGRLEVGDGHRIDQSPKRAGVRQAIPELQKTYNAGSRDALGHRFNFPLPRSANSQRKAAPSPLQASSSSAVDGVMYSAKEEARSQNTSRGVAASEHLPRSPRYNLALDQSQPKSPRDRLDELLATEESATREETSRTRHSDAVDTVRVASPKGMLYSQLRNVSSPLLSSQHTSGSPPRSPSATETIAASNSTVRPELRPLDRTSSLDSAISSISSATTQSRKSSQDSFISAPTDIANLISTAGSPEVVIHHLLKEKQHLSTQNAQLWNLVDKQRALVLGLNRDLDRALKDKERYRKKLKEHLAQAQSVLCQTHRDSASGYRETEPLPREASESPNPGDPQYDLPIQGHMMFSNGLRDSDATLVDMQPPSRNVKPSGVMLSTADASTEVGAKHSTWLLDSNRPDKSSKELGSGNIASNASTTDDNELAGTMVSPRTTSEKSSSQAEIVESPSNASPIVPTAISTNSFTAKRSLPSPHNAPEGLSLQAATTTSPGLDGKGMPVSRKAPPAPLNLRKPGRVSSHLHHYGPDDHSGSEYDEVLEVDEIPAFERGRRKTREEDDRERDAAALREQETRSRSKRDKQSKGPAPPIISTAPFKMDSTSSKEAPRPSQAKAIQPEPEPAAVSGYLNAPISLASVLNPATSLPPSVTQRIVVSPPPMSPGLPMSPRPSDRPLNSPLPRMPRDGLGAFLTSPPPSARGGFPGLPLSPRAPRHPIPLPPHTPISLASPSAPPSDEFHQATNTSPQASKDQRSAPMGENFSVSEPRGDDLSDIVKSKGIYRGFVSEAYPSLLLPPNALPSISIRVTSSRLKPSRHSLASRGSEEEPVFTLGISARSDRQELWRLEKGLISLPQLDQQLKQCSSLSAKLPDRALFSGHAPAKIDARREALERYFEAILDTPMDERAALLVCYYLSTQTIEPSSDEGSANSSILHSGSPVTLGPDIKFRKEGYLTKRGKNFGGWKARFFILDEPVLRYYESPGGPLLGTIKLQNAQIGKQSQHQKSPSPSRGIEDPDNQYRHAFLILEPKRKDSTSLVRHVLCAESDDERDDWVEALLQYVEYNTSDDEKSKPQMLRVDSGGSSKISHSQQKKRSEKKDGVVVDGPDPEAINALQTVSYANTVPGQAPAKVAPSRHLTDTPSPPVTGSMPQSQINATQSSKTISGPTNATVIQDVGAWGNKPPTSPQTKDKEHKKRGIWGFRDKGTSDVATAQSNDSNTALAQQQYKERTGTGRPVFGAPLAEAVKYYPPRGIDVCLPAVVYRCLEYLEAEDAASEEGIFRLSGSNVVIRALRERFNTEGDFDFRADGQFYDVHAVASLLKAYLRELPGTVLPRELHLDFLRVQAAEVEDKSRKIAAYNILVHKLPEVNFCLIRALTAFLIGVVGNADVNKMTIRNVGIVFSPTLNIPAPVFAMFLTEYDAIFEAKPADSMPMPTEVNPLSPEEIRSPRRQLFSDIPTPSYNQVAFPAQGSSYEQVLHESHAEHDIGFIPLQPSYEPPNTFGAVVYGQTTSGSVNMPGPEYATNNRTLERSSMQAMKARRRESSMLLMGADQRKPSISNMVHDQSTFE</sequence>
<feature type="compositionally biased region" description="Basic and acidic residues" evidence="3">
    <location>
        <begin position="133"/>
        <end position="149"/>
    </location>
</feature>
<feature type="region of interest" description="Disordered" evidence="3">
    <location>
        <begin position="398"/>
        <end position="628"/>
    </location>
</feature>
<comment type="caution">
    <text evidence="6">The sequence shown here is derived from an EMBL/GenBank/DDBJ whole genome shotgun (WGS) entry which is preliminary data.</text>
</comment>
<dbReference type="SMART" id="SM00324">
    <property type="entry name" value="RhoGAP"/>
    <property type="match status" value="1"/>
</dbReference>
<dbReference type="SUPFAM" id="SSF50729">
    <property type="entry name" value="PH domain-like"/>
    <property type="match status" value="1"/>
</dbReference>
<feature type="compositionally biased region" description="Acidic residues" evidence="3">
    <location>
        <begin position="539"/>
        <end position="550"/>
    </location>
</feature>
<keyword evidence="2" id="KW-0175">Coiled coil</keyword>
<dbReference type="FunFam" id="2.30.29.30:FF:000452">
    <property type="entry name" value="Rho GTPase activator (Bem3)"/>
    <property type="match status" value="1"/>
</dbReference>
<dbReference type="Gene3D" id="2.30.29.30">
    <property type="entry name" value="Pleckstrin-homology domain (PH domain)/Phosphotyrosine-binding domain (PTB)"/>
    <property type="match status" value="1"/>
</dbReference>
<evidence type="ECO:0000256" key="3">
    <source>
        <dbReference type="SAM" id="MobiDB-lite"/>
    </source>
</evidence>
<feature type="region of interest" description="Disordered" evidence="3">
    <location>
        <begin position="996"/>
        <end position="1019"/>
    </location>
</feature>
<organism evidence="6 7">
    <name type="scientific">Lasallia pustulata</name>
    <dbReference type="NCBI Taxonomy" id="136370"/>
    <lineage>
        <taxon>Eukaryota</taxon>
        <taxon>Fungi</taxon>
        <taxon>Dikarya</taxon>
        <taxon>Ascomycota</taxon>
        <taxon>Pezizomycotina</taxon>
        <taxon>Lecanoromycetes</taxon>
        <taxon>OSLEUM clade</taxon>
        <taxon>Umbilicariomycetidae</taxon>
        <taxon>Umbilicariales</taxon>
        <taxon>Umbilicariaceae</taxon>
        <taxon>Lasallia</taxon>
    </lineage>
</organism>
<feature type="compositionally biased region" description="Pro residues" evidence="3">
    <location>
        <begin position="659"/>
        <end position="671"/>
    </location>
</feature>
<dbReference type="PANTHER" id="PTHR23176:SF129">
    <property type="entry name" value="RHO GTPASE ACTIVATING PROTEIN AT 16F, ISOFORM E-RELATED"/>
    <property type="match status" value="1"/>
</dbReference>
<feature type="region of interest" description="Disordered" evidence="3">
    <location>
        <begin position="1"/>
        <end position="151"/>
    </location>
</feature>
<feature type="compositionally biased region" description="Basic and acidic residues" evidence="3">
    <location>
        <begin position="7"/>
        <end position="21"/>
    </location>
</feature>
<keyword evidence="1" id="KW-0343">GTPase activation</keyword>
<feature type="domain" description="PH" evidence="4">
    <location>
        <begin position="948"/>
        <end position="1063"/>
    </location>
</feature>
<evidence type="ECO:0008006" key="8">
    <source>
        <dbReference type="Google" id="ProtNLM"/>
    </source>
</evidence>